<feature type="chain" id="PRO_5022959773" description="Pectate lyase" evidence="4">
    <location>
        <begin position="30"/>
        <end position="518"/>
    </location>
</feature>
<protein>
    <recommendedName>
        <fullName evidence="7">Pectate lyase</fullName>
    </recommendedName>
</protein>
<comment type="caution">
    <text evidence="5">The sequence shown here is derived from an EMBL/GenBank/DDBJ whole genome shotgun (WGS) entry which is preliminary data.</text>
</comment>
<feature type="signal peptide" evidence="4">
    <location>
        <begin position="1"/>
        <end position="29"/>
    </location>
</feature>
<evidence type="ECO:0008006" key="7">
    <source>
        <dbReference type="Google" id="ProtNLM"/>
    </source>
</evidence>
<dbReference type="InterPro" id="IPR011050">
    <property type="entry name" value="Pectin_lyase_fold/virulence"/>
</dbReference>
<evidence type="ECO:0000313" key="5">
    <source>
        <dbReference type="EMBL" id="TWT86486.1"/>
    </source>
</evidence>
<accession>A0A5C5ZGY7</accession>
<dbReference type="GO" id="GO:0046872">
    <property type="term" value="F:metal ion binding"/>
    <property type="evidence" value="ECO:0007669"/>
    <property type="project" value="UniProtKB-KW"/>
</dbReference>
<dbReference type="EMBL" id="SJPQ01000004">
    <property type="protein sequence ID" value="TWT86486.1"/>
    <property type="molecule type" value="Genomic_DNA"/>
</dbReference>
<proteinExistence type="predicted"/>
<keyword evidence="1" id="KW-0479">Metal-binding</keyword>
<reference evidence="5 6" key="1">
    <citation type="submission" date="2019-02" db="EMBL/GenBank/DDBJ databases">
        <title>Deep-cultivation of Planctomycetes and their phenomic and genomic characterization uncovers novel biology.</title>
        <authorList>
            <person name="Wiegand S."/>
            <person name="Jogler M."/>
            <person name="Boedeker C."/>
            <person name="Pinto D."/>
            <person name="Vollmers J."/>
            <person name="Rivas-Marin E."/>
            <person name="Kohn T."/>
            <person name="Peeters S.H."/>
            <person name="Heuer A."/>
            <person name="Rast P."/>
            <person name="Oberbeckmann S."/>
            <person name="Bunk B."/>
            <person name="Jeske O."/>
            <person name="Meyerdierks A."/>
            <person name="Storesund J.E."/>
            <person name="Kallscheuer N."/>
            <person name="Luecker S."/>
            <person name="Lage O.M."/>
            <person name="Pohl T."/>
            <person name="Merkel B.J."/>
            <person name="Hornburger P."/>
            <person name="Mueller R.-W."/>
            <person name="Bruemmer F."/>
            <person name="Labrenz M."/>
            <person name="Spormann A.M."/>
            <person name="Op Den Camp H."/>
            <person name="Overmann J."/>
            <person name="Amann R."/>
            <person name="Jetten M.S.M."/>
            <person name="Mascher T."/>
            <person name="Medema M.H."/>
            <person name="Devos D.P."/>
            <person name="Kaster A.-K."/>
            <person name="Ovreas L."/>
            <person name="Rohde M."/>
            <person name="Galperin M.Y."/>
            <person name="Jogler C."/>
        </authorList>
    </citation>
    <scope>NUCLEOTIDE SEQUENCE [LARGE SCALE GENOMIC DNA]</scope>
    <source>
        <strain evidence="5 6">Mal64</strain>
    </source>
</reference>
<gene>
    <name evidence="5" type="ORF">Mal64_33110</name>
</gene>
<dbReference type="RefSeq" id="WP_146402267.1">
    <property type="nucleotide sequence ID" value="NZ_SJPQ01000004.1"/>
</dbReference>
<keyword evidence="6" id="KW-1185">Reference proteome</keyword>
<dbReference type="PANTHER" id="PTHR42970:SF1">
    <property type="entry name" value="PECTATE LYASE C-RELATED"/>
    <property type="match status" value="1"/>
</dbReference>
<feature type="region of interest" description="Disordered" evidence="3">
    <location>
        <begin position="428"/>
        <end position="496"/>
    </location>
</feature>
<organism evidence="5 6">
    <name type="scientific">Pseudobythopirellula maris</name>
    <dbReference type="NCBI Taxonomy" id="2527991"/>
    <lineage>
        <taxon>Bacteria</taxon>
        <taxon>Pseudomonadati</taxon>
        <taxon>Planctomycetota</taxon>
        <taxon>Planctomycetia</taxon>
        <taxon>Pirellulales</taxon>
        <taxon>Lacipirellulaceae</taxon>
        <taxon>Pseudobythopirellula</taxon>
    </lineage>
</organism>
<dbReference type="InterPro" id="IPR012334">
    <property type="entry name" value="Pectin_lyas_fold"/>
</dbReference>
<dbReference type="OrthoDB" id="9804686at2"/>
<keyword evidence="4" id="KW-0732">Signal</keyword>
<dbReference type="SUPFAM" id="SSF51126">
    <property type="entry name" value="Pectin lyase-like"/>
    <property type="match status" value="1"/>
</dbReference>
<name>A0A5C5ZGY7_9BACT</name>
<feature type="compositionally biased region" description="Basic and acidic residues" evidence="3">
    <location>
        <begin position="428"/>
        <end position="444"/>
    </location>
</feature>
<feature type="compositionally biased region" description="Basic and acidic residues" evidence="3">
    <location>
        <begin position="459"/>
        <end position="468"/>
    </location>
</feature>
<sequence length="518" mass="55876" precursor="true">MTRSLNPTKAALAALLAAALMAMAPLIAAAERSQPAAFPGALGQGALSLGGRGGDVYHVTTLDDYAPHKGEKKIEGSLRHAIRSAEAPRTIVFDVAGPIALREPIAVRKNRITIAGQTSPGGVTLWGYPMSVSDGAHDVVLRHLRLRCGDFNTVGALEARDTGGGDLKGSDANSLAVYGNAERVILDHLSAAWGVDETLSVTVARDVTVQHCLIADSLNHSFHKKGAHGYGSLVRGECTPQDQAAGRGGYTFYGCLWAHHRARSPAIGGQQRLDDGQSERDRRAADVNVVNCVVYNWSGLPTSRSELGEVRLNLVGNDYLTGPSKRGEYVFRGTDSGATLVYQQGNRFDRQRDKDYTREMIDTPAEIADCLRLEEGERLVDAPMNFFSAVAPHVLPVDIAHEQVSERVGASLWRDTLDREAIRTLRDRDGAPLDSQEDLRDADGRLPGVDDLTTAARPEGFDTDRDGMADAFETAHGLDPTDPEDRNGTELGEADPSLAGFTNLEIYLDAMTRSPQPY</sequence>
<dbReference type="InterPro" id="IPR052063">
    <property type="entry name" value="Polysaccharide_Lyase_1"/>
</dbReference>
<dbReference type="Gene3D" id="2.160.20.10">
    <property type="entry name" value="Single-stranded right-handed beta-helix, Pectin lyase-like"/>
    <property type="match status" value="1"/>
</dbReference>
<evidence type="ECO:0000256" key="1">
    <source>
        <dbReference type="ARBA" id="ARBA00022723"/>
    </source>
</evidence>
<dbReference type="PANTHER" id="PTHR42970">
    <property type="entry name" value="PECTATE LYASE C-RELATED"/>
    <property type="match status" value="1"/>
</dbReference>
<keyword evidence="2" id="KW-0325">Glycoprotein</keyword>
<evidence type="ECO:0000256" key="4">
    <source>
        <dbReference type="SAM" id="SignalP"/>
    </source>
</evidence>
<evidence type="ECO:0000313" key="6">
    <source>
        <dbReference type="Proteomes" id="UP000315440"/>
    </source>
</evidence>
<evidence type="ECO:0000256" key="2">
    <source>
        <dbReference type="ARBA" id="ARBA00023180"/>
    </source>
</evidence>
<dbReference type="AlphaFoldDB" id="A0A5C5ZGY7"/>
<evidence type="ECO:0000256" key="3">
    <source>
        <dbReference type="SAM" id="MobiDB-lite"/>
    </source>
</evidence>
<dbReference type="Proteomes" id="UP000315440">
    <property type="component" value="Unassembled WGS sequence"/>
</dbReference>